<evidence type="ECO:0000256" key="2">
    <source>
        <dbReference type="ARBA" id="ARBA00022481"/>
    </source>
</evidence>
<dbReference type="EMBL" id="LYRP01000001">
    <property type="protein sequence ID" value="OAT78289.1"/>
    <property type="molecule type" value="Genomic_DNA"/>
</dbReference>
<keyword evidence="8" id="KW-1133">Transmembrane helix</keyword>
<dbReference type="InterPro" id="IPR004089">
    <property type="entry name" value="MCPsignal_dom"/>
</dbReference>
<evidence type="ECO:0000256" key="1">
    <source>
        <dbReference type="ARBA" id="ARBA00004429"/>
    </source>
</evidence>
<sequence>MQQMKKLTFFYKIALSFSLILVLMAVVGAVSVYQLNSNNQRIVNFRNERVPGIRYTLQMRGILSELRLQQVQMIASKTLEERNGHREELAQAIENFLAAERQYLALHTENSRSALAQDVVDNFSSFADANQLVLAALDKEDIAGASQISGQNSAKYRTQLMKDLAQLVDKEIAAGERSSEQAADNYSFAVKMLLALGALALLTSVIIAIKLTRSMSNQLGGEPAYAVGIMRRIADGDLTVPIVLKANDSTSLLASLDSMKEKLKLTISNIMAGSNSISQASTEIAQGNTNLAQRTEEQAASLLETSTNMTRITQTVKENTDNAKTASQLAQRTSDASVESSHIVENMIGQIQNISNSSKEIVNIIAVIESIAFQTNLLALNAGVEAARAGTQGKGFTVVANEVRVLAKKTADAAQDIKKLIDDTVDKINQGSLQAAQASKAMEDIKTSVNQVTAIVGDISMASDEQNTGITEIGRAVEQMDLVTQQNSALVEQVAVAAQSLSEQAYSLHEEVRFFRLDTVQDY</sequence>
<gene>
    <name evidence="10" type="ORF">A9B99_00695</name>
</gene>
<dbReference type="InterPro" id="IPR024478">
    <property type="entry name" value="HlyB_4HB_MCP"/>
</dbReference>
<dbReference type="STRING" id="1691903.A9B99_00695"/>
<dbReference type="PROSITE" id="PS50111">
    <property type="entry name" value="CHEMOTAXIS_TRANSDUC_2"/>
    <property type="match status" value="1"/>
</dbReference>
<keyword evidence="7" id="KW-0175">Coiled coil</keyword>
<keyword evidence="3" id="KW-0145">Chemotaxis</keyword>
<evidence type="ECO:0000256" key="5">
    <source>
        <dbReference type="ARBA" id="ARBA00029447"/>
    </source>
</evidence>
<evidence type="ECO:0000313" key="10">
    <source>
        <dbReference type="EMBL" id="OAT78289.1"/>
    </source>
</evidence>
<dbReference type="SUPFAM" id="SSF58104">
    <property type="entry name" value="Methyl-accepting chemotaxis protein (MCP) signaling domain"/>
    <property type="match status" value="1"/>
</dbReference>
<feature type="transmembrane region" description="Helical" evidence="8">
    <location>
        <begin position="188"/>
        <end position="209"/>
    </location>
</feature>
<comment type="caution">
    <text evidence="10">The sequence shown here is derived from an EMBL/GenBank/DDBJ whole genome shotgun (WGS) entry which is preliminary data.</text>
</comment>
<organism evidence="10 11">
    <name type="scientific">Mangrovibacter phragmitis</name>
    <dbReference type="NCBI Taxonomy" id="1691903"/>
    <lineage>
        <taxon>Bacteria</taxon>
        <taxon>Pseudomonadati</taxon>
        <taxon>Pseudomonadota</taxon>
        <taxon>Gammaproteobacteria</taxon>
        <taxon>Enterobacterales</taxon>
        <taxon>Enterobacteriaceae</taxon>
        <taxon>Mangrovibacter</taxon>
    </lineage>
</organism>
<dbReference type="PANTHER" id="PTHR43531">
    <property type="entry name" value="PROTEIN ICFG"/>
    <property type="match status" value="1"/>
</dbReference>
<dbReference type="SMART" id="SM00283">
    <property type="entry name" value="MA"/>
    <property type="match status" value="1"/>
</dbReference>
<dbReference type="CDD" id="cd11386">
    <property type="entry name" value="MCP_signal"/>
    <property type="match status" value="1"/>
</dbReference>
<evidence type="ECO:0000256" key="7">
    <source>
        <dbReference type="SAM" id="Coils"/>
    </source>
</evidence>
<keyword evidence="8" id="KW-0812">Transmembrane</keyword>
<dbReference type="Proteomes" id="UP000078225">
    <property type="component" value="Unassembled WGS sequence"/>
</dbReference>
<evidence type="ECO:0000313" key="11">
    <source>
        <dbReference type="Proteomes" id="UP000078225"/>
    </source>
</evidence>
<dbReference type="GO" id="GO:0007165">
    <property type="term" value="P:signal transduction"/>
    <property type="evidence" value="ECO:0007669"/>
    <property type="project" value="UniProtKB-KW"/>
</dbReference>
<protein>
    <submittedName>
        <fullName evidence="10">Chemotaxis protein</fullName>
    </submittedName>
</protein>
<keyword evidence="4 6" id="KW-0807">Transducer</keyword>
<evidence type="ECO:0000256" key="3">
    <source>
        <dbReference type="ARBA" id="ARBA00022500"/>
    </source>
</evidence>
<feature type="coiled-coil region" evidence="7">
    <location>
        <begin position="75"/>
        <end position="102"/>
    </location>
</feature>
<keyword evidence="11" id="KW-1185">Reference proteome</keyword>
<dbReference type="GO" id="GO:0006935">
    <property type="term" value="P:chemotaxis"/>
    <property type="evidence" value="ECO:0007669"/>
    <property type="project" value="UniProtKB-KW"/>
</dbReference>
<name>A0A1B7L7C2_9ENTR</name>
<dbReference type="Pfam" id="PF12729">
    <property type="entry name" value="4HB_MCP_1"/>
    <property type="match status" value="1"/>
</dbReference>
<evidence type="ECO:0000256" key="4">
    <source>
        <dbReference type="ARBA" id="ARBA00023224"/>
    </source>
</evidence>
<evidence type="ECO:0000256" key="6">
    <source>
        <dbReference type="PROSITE-ProRule" id="PRU00284"/>
    </source>
</evidence>
<dbReference type="InterPro" id="IPR051310">
    <property type="entry name" value="MCP_chemotaxis"/>
</dbReference>
<dbReference type="AlphaFoldDB" id="A0A1B7L7C2"/>
<evidence type="ECO:0000256" key="8">
    <source>
        <dbReference type="SAM" id="Phobius"/>
    </source>
</evidence>
<dbReference type="Gene3D" id="1.10.287.950">
    <property type="entry name" value="Methyl-accepting chemotaxis protein"/>
    <property type="match status" value="1"/>
</dbReference>
<dbReference type="GO" id="GO:0004888">
    <property type="term" value="F:transmembrane signaling receptor activity"/>
    <property type="evidence" value="ECO:0007669"/>
    <property type="project" value="InterPro"/>
</dbReference>
<reference evidence="11" key="1">
    <citation type="submission" date="2016-05" db="EMBL/GenBank/DDBJ databases">
        <authorList>
            <person name="Behera P."/>
            <person name="Vaishampayan P."/>
            <person name="Singh N."/>
            <person name="Raina V."/>
            <person name="Suar M."/>
            <person name="Pattnaik A."/>
            <person name="Rastogi G."/>
        </authorList>
    </citation>
    <scope>NUCLEOTIDE SEQUENCE [LARGE SCALE GENOMIC DNA]</scope>
    <source>
        <strain evidence="11">MP23</strain>
    </source>
</reference>
<dbReference type="GO" id="GO:0005886">
    <property type="term" value="C:plasma membrane"/>
    <property type="evidence" value="ECO:0007669"/>
    <property type="project" value="UniProtKB-SubCell"/>
</dbReference>
<accession>A0A1B7L7C2</accession>
<dbReference type="Pfam" id="PF00015">
    <property type="entry name" value="MCPsignal"/>
    <property type="match status" value="1"/>
</dbReference>
<dbReference type="InterPro" id="IPR004090">
    <property type="entry name" value="Chemotax_Me-accpt_rcpt"/>
</dbReference>
<comment type="subcellular location">
    <subcellularLocation>
        <location evidence="1">Cell inner membrane</location>
        <topology evidence="1">Multi-pass membrane protein</topology>
    </subcellularLocation>
</comment>
<proteinExistence type="inferred from homology"/>
<dbReference type="FunFam" id="1.10.287.950:FF:000001">
    <property type="entry name" value="Methyl-accepting chemotaxis sensory transducer"/>
    <property type="match status" value="1"/>
</dbReference>
<dbReference type="OrthoDB" id="2489132at2"/>
<keyword evidence="8" id="KW-0472">Membrane</keyword>
<dbReference type="PANTHER" id="PTHR43531:SF14">
    <property type="entry name" value="METHYL-ACCEPTING CHEMOTAXIS PROTEIN I-RELATED"/>
    <property type="match status" value="1"/>
</dbReference>
<dbReference type="PRINTS" id="PR00260">
    <property type="entry name" value="CHEMTRNSDUCR"/>
</dbReference>
<comment type="similarity">
    <text evidence="5">Belongs to the methyl-accepting chemotaxis (MCP) protein family.</text>
</comment>
<keyword evidence="2" id="KW-0488">Methylation</keyword>
<feature type="domain" description="Methyl-accepting transducer" evidence="9">
    <location>
        <begin position="273"/>
        <end position="502"/>
    </location>
</feature>
<evidence type="ECO:0000259" key="9">
    <source>
        <dbReference type="PROSITE" id="PS50111"/>
    </source>
</evidence>